<dbReference type="HOGENOM" id="CLU_3013862_0_0_1"/>
<accession>W7E378</accession>
<dbReference type="GeneID" id="26249848"/>
<dbReference type="EMBL" id="KI968805">
    <property type="protein sequence ID" value="EUN22676.1"/>
    <property type="molecule type" value="Genomic_DNA"/>
</dbReference>
<dbReference type="Proteomes" id="UP000054337">
    <property type="component" value="Unassembled WGS sequence"/>
</dbReference>
<dbReference type="AlphaFoldDB" id="W7E378"/>
<reference evidence="1 2" key="1">
    <citation type="journal article" date="2013" name="PLoS Genet.">
        <title>Comparative genome structure, secondary metabolite, and effector coding capacity across Cochliobolus pathogens.</title>
        <authorList>
            <person name="Condon B.J."/>
            <person name="Leng Y."/>
            <person name="Wu D."/>
            <person name="Bushley K.E."/>
            <person name="Ohm R.A."/>
            <person name="Otillar R."/>
            <person name="Martin J."/>
            <person name="Schackwitz W."/>
            <person name="Grimwood J."/>
            <person name="MohdZainudin N."/>
            <person name="Xue C."/>
            <person name="Wang R."/>
            <person name="Manning V.A."/>
            <person name="Dhillon B."/>
            <person name="Tu Z.J."/>
            <person name="Steffenson B.J."/>
            <person name="Salamov A."/>
            <person name="Sun H."/>
            <person name="Lowry S."/>
            <person name="LaButti K."/>
            <person name="Han J."/>
            <person name="Copeland A."/>
            <person name="Lindquist E."/>
            <person name="Barry K."/>
            <person name="Schmutz J."/>
            <person name="Baker S.E."/>
            <person name="Ciuffetti L.M."/>
            <person name="Grigoriev I.V."/>
            <person name="Zhong S."/>
            <person name="Turgeon B.G."/>
        </authorList>
    </citation>
    <scope>NUCLEOTIDE SEQUENCE [LARGE SCALE GENOMIC DNA]</scope>
    <source>
        <strain evidence="1 2">FI3</strain>
    </source>
</reference>
<name>W7E378_BIPV3</name>
<protein>
    <submittedName>
        <fullName evidence="1">Uncharacterized protein</fullName>
    </submittedName>
</protein>
<dbReference type="RefSeq" id="XP_014552254.1">
    <property type="nucleotide sequence ID" value="XM_014696768.1"/>
</dbReference>
<keyword evidence="2" id="KW-1185">Reference proteome</keyword>
<evidence type="ECO:0000313" key="2">
    <source>
        <dbReference type="Proteomes" id="UP000054337"/>
    </source>
</evidence>
<sequence>MPHAGPQRLLVPGARIHGPTVNRFPCIQTGLVTDAVFLVLSRSQRCSGHRARLQCS</sequence>
<gene>
    <name evidence="1" type="ORF">COCVIDRAFT_110768</name>
</gene>
<evidence type="ECO:0000313" key="1">
    <source>
        <dbReference type="EMBL" id="EUN22676.1"/>
    </source>
</evidence>
<proteinExistence type="predicted"/>
<organism evidence="1 2">
    <name type="scientific">Bipolaris victoriae (strain FI3)</name>
    <name type="common">Victoria blight of oats agent</name>
    <name type="synonym">Cochliobolus victoriae</name>
    <dbReference type="NCBI Taxonomy" id="930091"/>
    <lineage>
        <taxon>Eukaryota</taxon>
        <taxon>Fungi</taxon>
        <taxon>Dikarya</taxon>
        <taxon>Ascomycota</taxon>
        <taxon>Pezizomycotina</taxon>
        <taxon>Dothideomycetes</taxon>
        <taxon>Pleosporomycetidae</taxon>
        <taxon>Pleosporales</taxon>
        <taxon>Pleosporineae</taxon>
        <taxon>Pleosporaceae</taxon>
        <taxon>Bipolaris</taxon>
    </lineage>
</organism>